<dbReference type="SUPFAM" id="SSF51294">
    <property type="entry name" value="Hedgehog/intein (Hint) domain"/>
    <property type="match status" value="1"/>
</dbReference>
<dbReference type="Gene3D" id="2.170.16.10">
    <property type="entry name" value="Hedgehog/Intein (Hint) domain"/>
    <property type="match status" value="1"/>
</dbReference>
<evidence type="ECO:0000313" key="7">
    <source>
        <dbReference type="Proteomes" id="UP000466514"/>
    </source>
</evidence>
<keyword evidence="2" id="KW-0068">Autocatalytic cleavage</keyword>
<dbReference type="KEGG" id="mpsc:MPSYJ_09070"/>
<accession>A0A7I7M659</accession>
<dbReference type="NCBIfam" id="TIGR01443">
    <property type="entry name" value="intein_Cterm"/>
    <property type="match status" value="1"/>
</dbReference>
<reference evidence="6 7" key="1">
    <citation type="journal article" date="2019" name="Emerg. Microbes Infect.">
        <title>Comprehensive subspecies identification of 175 nontuberculous mycobacteria species based on 7547 genomic profiles.</title>
        <authorList>
            <person name="Matsumoto Y."/>
            <person name="Kinjo T."/>
            <person name="Motooka D."/>
            <person name="Nabeya D."/>
            <person name="Jung N."/>
            <person name="Uechi K."/>
            <person name="Horii T."/>
            <person name="Iida T."/>
            <person name="Fujita J."/>
            <person name="Nakamura S."/>
        </authorList>
    </citation>
    <scope>NUCLEOTIDE SEQUENCE [LARGE SCALE GENOMIC DNA]</scope>
    <source>
        <strain evidence="6 7">JCM 13323</strain>
    </source>
</reference>
<dbReference type="PROSITE" id="PS50819">
    <property type="entry name" value="INTEIN_ENDONUCLEASE"/>
    <property type="match status" value="1"/>
</dbReference>
<dbReference type="GO" id="GO:0016539">
    <property type="term" value="P:intein-mediated protein splicing"/>
    <property type="evidence" value="ECO:0007669"/>
    <property type="project" value="InterPro"/>
</dbReference>
<dbReference type="InterPro" id="IPR027434">
    <property type="entry name" value="Homing_endonucl"/>
</dbReference>
<protein>
    <recommendedName>
        <fullName evidence="5">DOD-type homing endonuclease domain-containing protein</fullName>
    </recommendedName>
</protein>
<dbReference type="InterPro" id="IPR006142">
    <property type="entry name" value="INTEIN"/>
</dbReference>
<dbReference type="InterPro" id="IPR004042">
    <property type="entry name" value="Intein_endonuc_central"/>
</dbReference>
<dbReference type="RefSeq" id="WP_170312415.1">
    <property type="nucleotide sequence ID" value="NZ_AP022574.1"/>
</dbReference>
<organism evidence="6 7">
    <name type="scientific">Mycolicibacterium psychrotolerans</name>
    <dbReference type="NCBI Taxonomy" id="216929"/>
    <lineage>
        <taxon>Bacteria</taxon>
        <taxon>Bacillati</taxon>
        <taxon>Actinomycetota</taxon>
        <taxon>Actinomycetes</taxon>
        <taxon>Mycobacteriales</taxon>
        <taxon>Mycobacteriaceae</taxon>
        <taxon>Mycolicibacterium</taxon>
    </lineage>
</organism>
<keyword evidence="1" id="KW-0547">Nucleotide-binding</keyword>
<evidence type="ECO:0000313" key="6">
    <source>
        <dbReference type="EMBL" id="BBX67446.1"/>
    </source>
</evidence>
<dbReference type="Pfam" id="PF14528">
    <property type="entry name" value="LAGLIDADG_3"/>
    <property type="match status" value="1"/>
</dbReference>
<evidence type="ECO:0000256" key="1">
    <source>
        <dbReference type="ARBA" id="ARBA00022741"/>
    </source>
</evidence>
<evidence type="ECO:0000259" key="5">
    <source>
        <dbReference type="PROSITE" id="PS50819"/>
    </source>
</evidence>
<evidence type="ECO:0000256" key="4">
    <source>
        <dbReference type="ARBA" id="ARBA00023000"/>
    </source>
</evidence>
<proteinExistence type="predicted"/>
<evidence type="ECO:0000256" key="2">
    <source>
        <dbReference type="ARBA" id="ARBA00022813"/>
    </source>
</evidence>
<dbReference type="InterPro" id="IPR004860">
    <property type="entry name" value="LAGLIDADG_dom"/>
</dbReference>
<keyword evidence="4" id="KW-0651">Protein splicing</keyword>
<name>A0A7I7M659_9MYCO</name>
<dbReference type="EMBL" id="AP022574">
    <property type="protein sequence ID" value="BBX67446.1"/>
    <property type="molecule type" value="Genomic_DNA"/>
</dbReference>
<dbReference type="GO" id="GO:0004519">
    <property type="term" value="F:endonuclease activity"/>
    <property type="evidence" value="ECO:0007669"/>
    <property type="project" value="InterPro"/>
</dbReference>
<dbReference type="InterPro" id="IPR036844">
    <property type="entry name" value="Hint_dom_sf"/>
</dbReference>
<dbReference type="GO" id="GO:0005524">
    <property type="term" value="F:ATP binding"/>
    <property type="evidence" value="ECO:0007669"/>
    <property type="project" value="UniProtKB-KW"/>
</dbReference>
<dbReference type="AlphaFoldDB" id="A0A7I7M659"/>
<keyword evidence="3" id="KW-0067">ATP-binding</keyword>
<sequence length="223" mass="25420">MALFLKHLWSTDGCIKWDAKAGQGRIYYASTSRQLTDDVRHLLLRLGIVSRAYRVPQGRYRDIWRLHVSGVSSQRRFLRLVDAHGAKYFDAREVQHNLEGIVANENVDTVPREVWYTVRQKLTDHKMTHRAFAEAMRTPFCGSTMWKHAPSRSRLHRAAAILDDRSLHDLTKNDLLWDKVVEITAIGQREVYEVTVDGADNVIANGIAVRAVDRSNAAGINSD</sequence>
<gene>
    <name evidence="6" type="ORF">MPSYJ_09070</name>
</gene>
<dbReference type="PRINTS" id="PR00379">
    <property type="entry name" value="INTEIN"/>
</dbReference>
<dbReference type="Gene3D" id="3.10.28.10">
    <property type="entry name" value="Homing endonucleases"/>
    <property type="match status" value="1"/>
</dbReference>
<keyword evidence="7" id="KW-1185">Reference proteome</keyword>
<dbReference type="Proteomes" id="UP000466514">
    <property type="component" value="Chromosome"/>
</dbReference>
<dbReference type="SUPFAM" id="SSF55608">
    <property type="entry name" value="Homing endonucleases"/>
    <property type="match status" value="1"/>
</dbReference>
<dbReference type="InterPro" id="IPR030934">
    <property type="entry name" value="Intein_C"/>
</dbReference>
<feature type="domain" description="DOD-type homing endonuclease" evidence="5">
    <location>
        <begin position="1"/>
        <end position="48"/>
    </location>
</feature>
<evidence type="ECO:0000256" key="3">
    <source>
        <dbReference type="ARBA" id="ARBA00022840"/>
    </source>
</evidence>